<reference evidence="2 3" key="1">
    <citation type="journal article" date="2023" name="Plants (Basel)">
        <title>Bridging the Gap: Combining Genomics and Transcriptomics Approaches to Understand Stylosanthes scabra, an Orphan Legume from the Brazilian Caatinga.</title>
        <authorList>
            <person name="Ferreira-Neto J.R.C."/>
            <person name="da Silva M.D."/>
            <person name="Binneck E."/>
            <person name="de Melo N.F."/>
            <person name="da Silva R.H."/>
            <person name="de Melo A.L.T.M."/>
            <person name="Pandolfi V."/>
            <person name="Bustamante F.O."/>
            <person name="Brasileiro-Vidal A.C."/>
            <person name="Benko-Iseppon A.M."/>
        </authorList>
    </citation>
    <scope>NUCLEOTIDE SEQUENCE [LARGE SCALE GENOMIC DNA]</scope>
    <source>
        <tissue evidence="2">Leaves</tissue>
    </source>
</reference>
<dbReference type="Proteomes" id="UP001341840">
    <property type="component" value="Unassembled WGS sequence"/>
</dbReference>
<proteinExistence type="predicted"/>
<name>A0ABU6XSQ3_9FABA</name>
<organism evidence="2 3">
    <name type="scientific">Stylosanthes scabra</name>
    <dbReference type="NCBI Taxonomy" id="79078"/>
    <lineage>
        <taxon>Eukaryota</taxon>
        <taxon>Viridiplantae</taxon>
        <taxon>Streptophyta</taxon>
        <taxon>Embryophyta</taxon>
        <taxon>Tracheophyta</taxon>
        <taxon>Spermatophyta</taxon>
        <taxon>Magnoliopsida</taxon>
        <taxon>eudicotyledons</taxon>
        <taxon>Gunneridae</taxon>
        <taxon>Pentapetalae</taxon>
        <taxon>rosids</taxon>
        <taxon>fabids</taxon>
        <taxon>Fabales</taxon>
        <taxon>Fabaceae</taxon>
        <taxon>Papilionoideae</taxon>
        <taxon>50 kb inversion clade</taxon>
        <taxon>dalbergioids sensu lato</taxon>
        <taxon>Dalbergieae</taxon>
        <taxon>Pterocarpus clade</taxon>
        <taxon>Stylosanthes</taxon>
    </lineage>
</organism>
<evidence type="ECO:0000313" key="3">
    <source>
        <dbReference type="Proteomes" id="UP001341840"/>
    </source>
</evidence>
<feature type="region of interest" description="Disordered" evidence="1">
    <location>
        <begin position="88"/>
        <end position="141"/>
    </location>
</feature>
<evidence type="ECO:0000256" key="1">
    <source>
        <dbReference type="SAM" id="MobiDB-lite"/>
    </source>
</evidence>
<keyword evidence="3" id="KW-1185">Reference proteome</keyword>
<feature type="compositionally biased region" description="Basic and acidic residues" evidence="1">
    <location>
        <begin position="108"/>
        <end position="119"/>
    </location>
</feature>
<gene>
    <name evidence="2" type="ORF">PIB30_076050</name>
</gene>
<evidence type="ECO:0000313" key="2">
    <source>
        <dbReference type="EMBL" id="MED6199448.1"/>
    </source>
</evidence>
<dbReference type="EMBL" id="JASCZI010212435">
    <property type="protein sequence ID" value="MED6199448.1"/>
    <property type="molecule type" value="Genomic_DNA"/>
</dbReference>
<sequence>MKEGGTAGMHPGSAIVVQDRAASGTYKRRHASSKDRANAAENCRTGQLTRRADNEKEVLGAPNVNGVVLVIEEGIWGRRCLLSRAGSGEAEGKETTICRPFSQVDSGGVKHDQAEDADTKSNGVNNGNGGREKNKRAPRWC</sequence>
<comment type="caution">
    <text evidence="2">The sequence shown here is derived from an EMBL/GenBank/DDBJ whole genome shotgun (WGS) entry which is preliminary data.</text>
</comment>
<feature type="region of interest" description="Disordered" evidence="1">
    <location>
        <begin position="1"/>
        <end position="48"/>
    </location>
</feature>
<accession>A0ABU6XSQ3</accession>
<protein>
    <submittedName>
        <fullName evidence="2">Uncharacterized protein</fullName>
    </submittedName>
</protein>